<accession>A0A183S7L6</accession>
<feature type="domain" description="Helicase C-terminal" evidence="6">
    <location>
        <begin position="1"/>
        <end position="133"/>
    </location>
</feature>
<gene>
    <name evidence="7" type="ORF">SSLN_LOCUS214</name>
</gene>
<dbReference type="STRING" id="70667.A0A183S7L6"/>
<evidence type="ECO:0000256" key="5">
    <source>
        <dbReference type="SAM" id="MobiDB-lite"/>
    </source>
</evidence>
<dbReference type="WBParaSite" id="SSLN_0000022601-mRNA-1">
    <property type="protein sequence ID" value="SSLN_0000022601-mRNA-1"/>
    <property type="gene ID" value="SSLN_0000022601"/>
</dbReference>
<dbReference type="GO" id="GO:0003724">
    <property type="term" value="F:RNA helicase activity"/>
    <property type="evidence" value="ECO:0007669"/>
    <property type="project" value="TreeGrafter"/>
</dbReference>
<name>A0A183S7L6_SCHSO</name>
<dbReference type="Gene3D" id="3.40.50.300">
    <property type="entry name" value="P-loop containing nucleotide triphosphate hydrolases"/>
    <property type="match status" value="1"/>
</dbReference>
<sequence>MVEKKSAVVNNSDVDVVFTLLVAKALDTERTGFKFLSRLSFVFLSAFSRILVTTDVWARGIDVQTVGLVVNYDLPSTAAVYLHRIGRSGRFGRRGIAISLVGGQPTDKAHLATIAKAYGISIEPAPAQLSELTERAVDGEVRPPLTGRRPRTKELSAKAATGAPTAASSEPPAKMSKPGAPTNANPNSHPVLCTGKTSKKQKLKARRRKNKEMRLKKKKMQNRV</sequence>
<feature type="compositionally biased region" description="Basic residues" evidence="5">
    <location>
        <begin position="197"/>
        <end position="224"/>
    </location>
</feature>
<evidence type="ECO:0000313" key="9">
    <source>
        <dbReference type="WBParaSite" id="SSLN_0000022601-mRNA-1"/>
    </source>
</evidence>
<dbReference type="GO" id="GO:0005829">
    <property type="term" value="C:cytosol"/>
    <property type="evidence" value="ECO:0007669"/>
    <property type="project" value="TreeGrafter"/>
</dbReference>
<evidence type="ECO:0000256" key="2">
    <source>
        <dbReference type="ARBA" id="ARBA00022801"/>
    </source>
</evidence>
<dbReference type="SUPFAM" id="SSF52540">
    <property type="entry name" value="P-loop containing nucleoside triphosphate hydrolases"/>
    <property type="match status" value="1"/>
</dbReference>
<dbReference type="AlphaFoldDB" id="A0A183S7L6"/>
<dbReference type="OrthoDB" id="10265785at2759"/>
<dbReference type="EMBL" id="UYSU01000124">
    <property type="protein sequence ID" value="VDL85256.1"/>
    <property type="molecule type" value="Genomic_DNA"/>
</dbReference>
<dbReference type="PANTHER" id="PTHR47959">
    <property type="entry name" value="ATP-DEPENDENT RNA HELICASE RHLE-RELATED"/>
    <property type="match status" value="1"/>
</dbReference>
<feature type="region of interest" description="Disordered" evidence="5">
    <location>
        <begin position="135"/>
        <end position="224"/>
    </location>
</feature>
<reference evidence="9" key="1">
    <citation type="submission" date="2016-06" db="UniProtKB">
        <authorList>
            <consortium name="WormBaseParasite"/>
        </authorList>
    </citation>
    <scope>IDENTIFICATION</scope>
</reference>
<feature type="compositionally biased region" description="Low complexity" evidence="5">
    <location>
        <begin position="157"/>
        <end position="174"/>
    </location>
</feature>
<keyword evidence="8" id="KW-1185">Reference proteome</keyword>
<dbReference type="InterPro" id="IPR050079">
    <property type="entry name" value="DEAD_box_RNA_helicase"/>
</dbReference>
<evidence type="ECO:0000259" key="6">
    <source>
        <dbReference type="PROSITE" id="PS51194"/>
    </source>
</evidence>
<evidence type="ECO:0000313" key="8">
    <source>
        <dbReference type="Proteomes" id="UP000275846"/>
    </source>
</evidence>
<keyword evidence="2" id="KW-0378">Hydrolase</keyword>
<evidence type="ECO:0000256" key="3">
    <source>
        <dbReference type="ARBA" id="ARBA00022806"/>
    </source>
</evidence>
<evidence type="ECO:0000256" key="1">
    <source>
        <dbReference type="ARBA" id="ARBA00022741"/>
    </source>
</evidence>
<keyword evidence="3" id="KW-0347">Helicase</keyword>
<dbReference type="GO" id="GO:0016787">
    <property type="term" value="F:hydrolase activity"/>
    <property type="evidence" value="ECO:0007669"/>
    <property type="project" value="UniProtKB-KW"/>
</dbReference>
<reference evidence="7 8" key="2">
    <citation type="submission" date="2018-11" db="EMBL/GenBank/DDBJ databases">
        <authorList>
            <consortium name="Pathogen Informatics"/>
        </authorList>
    </citation>
    <scope>NUCLEOTIDE SEQUENCE [LARGE SCALE GENOMIC DNA]</scope>
    <source>
        <strain evidence="7 8">NST_G2</strain>
    </source>
</reference>
<protein>
    <submittedName>
        <fullName evidence="9">Helicase C-terminal domain-containing protein</fullName>
    </submittedName>
</protein>
<dbReference type="InterPro" id="IPR027417">
    <property type="entry name" value="P-loop_NTPase"/>
</dbReference>
<keyword evidence="1" id="KW-0547">Nucleotide-binding</keyword>
<keyword evidence="4" id="KW-0067">ATP-binding</keyword>
<dbReference type="Proteomes" id="UP000275846">
    <property type="component" value="Unassembled WGS sequence"/>
</dbReference>
<evidence type="ECO:0000313" key="7">
    <source>
        <dbReference type="EMBL" id="VDL85256.1"/>
    </source>
</evidence>
<dbReference type="GO" id="GO:0005524">
    <property type="term" value="F:ATP binding"/>
    <property type="evidence" value="ECO:0007669"/>
    <property type="project" value="UniProtKB-KW"/>
</dbReference>
<dbReference type="SMART" id="SM00490">
    <property type="entry name" value="HELICc"/>
    <property type="match status" value="1"/>
</dbReference>
<dbReference type="InterPro" id="IPR001650">
    <property type="entry name" value="Helicase_C-like"/>
</dbReference>
<organism evidence="9">
    <name type="scientific">Schistocephalus solidus</name>
    <name type="common">Tapeworm</name>
    <dbReference type="NCBI Taxonomy" id="70667"/>
    <lineage>
        <taxon>Eukaryota</taxon>
        <taxon>Metazoa</taxon>
        <taxon>Spiralia</taxon>
        <taxon>Lophotrochozoa</taxon>
        <taxon>Platyhelminthes</taxon>
        <taxon>Cestoda</taxon>
        <taxon>Eucestoda</taxon>
        <taxon>Diphyllobothriidea</taxon>
        <taxon>Diphyllobothriidae</taxon>
        <taxon>Schistocephalus</taxon>
    </lineage>
</organism>
<dbReference type="PANTHER" id="PTHR47959:SF17">
    <property type="entry name" value="ATP-DEPENDENT RNA HELICASE DEAD BOX FAMILY"/>
    <property type="match status" value="1"/>
</dbReference>
<proteinExistence type="predicted"/>
<dbReference type="Pfam" id="PF00271">
    <property type="entry name" value="Helicase_C"/>
    <property type="match status" value="1"/>
</dbReference>
<evidence type="ECO:0000256" key="4">
    <source>
        <dbReference type="ARBA" id="ARBA00022840"/>
    </source>
</evidence>
<dbReference type="PROSITE" id="PS51194">
    <property type="entry name" value="HELICASE_CTER"/>
    <property type="match status" value="1"/>
</dbReference>